<keyword evidence="10" id="KW-1185">Reference proteome</keyword>
<dbReference type="Pfam" id="PF12704">
    <property type="entry name" value="MacB_PCD"/>
    <property type="match status" value="1"/>
</dbReference>
<feature type="domain" description="ABC3 transporter permease C-terminal" evidence="7">
    <location>
        <begin position="296"/>
        <end position="410"/>
    </location>
</feature>
<dbReference type="InterPro" id="IPR050250">
    <property type="entry name" value="Macrolide_Exporter_MacB"/>
</dbReference>
<dbReference type="PROSITE" id="PS51257">
    <property type="entry name" value="PROKAR_LIPOPROTEIN"/>
    <property type="match status" value="1"/>
</dbReference>
<feature type="transmembrane region" description="Helical" evidence="6">
    <location>
        <begin position="291"/>
        <end position="312"/>
    </location>
</feature>
<evidence type="ECO:0000313" key="9">
    <source>
        <dbReference type="EMBL" id="MET6999992.1"/>
    </source>
</evidence>
<feature type="transmembrane region" description="Helical" evidence="6">
    <location>
        <begin position="384"/>
        <end position="408"/>
    </location>
</feature>
<name>A0ABV2TAD6_9BACT</name>
<sequence>MLKNYFKIAWRSLLKNKTYSIINIAGLAVGIACCVLITIYVKGELSYDRYHKNVDHIYRVLHAYRHTKAGEKLPTPSATEFQVWGNAPVGPALAADFPEIKKVVQFTSPVHLLLKYQEKSFQENDLLFMDSTVFDVFSWKMLAGNPGSALKATNSIVLTETMAQKYFGNSNPVGQIIQVGEKDALTVTGVMEDVPANSHFTFSGLISMSTFQRIEPGIFQSWGYVDFYTYLLLANHTNVKNMEGKLASFIDRHQPENMDNGYAIALEPLTAAYLHSVAGRQPGAIGSLSNVYIFSVIAVFILLIACINFMNLSTARSLERAKEVGVRKAVGAFQDGLIYQFLTESVVISLIAVVLAIVLSFISLPLLREISGKPFPVAAFQSRTIIALFILIPFVVGILAGSYPAWVLSRFRPAEVLKGKFRSSGNAVMLRKGLVVLQFSLSIALIASTLIVFFQLEHLRTYKKGFKQDQMLVIDYGGDNVVNKQMEVIKTALARDPGVLSVSASRSVPGDFIPNAGTNIEMNNGAMQSYAPTIYEIDFDFIPVYDLKLAAGRAYSRDFPADAEQSLMVNEATAKLYGYANPEDIVGKRFEQWGRKGNVVGVLKDFNYQSLHKKVEPLVLRIAYPDGFNKISLHIKPDHVAQTIAAVEKSWAALVPHHPFLYSFLDESFQLQYQQDQRFGKIFGLFAGLTIFIACLGLFGLATYATEQRVKEIGIRKVLGASVTNITTLLSTEFVKLVLLAILIATPVAWWGMNKWLNDFAYHIDIQWWVFAFAGMVAVMIALLTVGGQALKAALMNPVRALRSE</sequence>
<feature type="transmembrane region" description="Helical" evidence="6">
    <location>
        <begin position="337"/>
        <end position="364"/>
    </location>
</feature>
<keyword evidence="3 6" id="KW-0812">Transmembrane</keyword>
<comment type="caution">
    <text evidence="9">The sequence shown here is derived from an EMBL/GenBank/DDBJ whole genome shotgun (WGS) entry which is preliminary data.</text>
</comment>
<keyword evidence="5 6" id="KW-0472">Membrane</keyword>
<feature type="transmembrane region" description="Helical" evidence="6">
    <location>
        <begin position="766"/>
        <end position="786"/>
    </location>
</feature>
<evidence type="ECO:0000256" key="3">
    <source>
        <dbReference type="ARBA" id="ARBA00022692"/>
    </source>
</evidence>
<keyword evidence="2" id="KW-1003">Cell membrane</keyword>
<dbReference type="PANTHER" id="PTHR30572">
    <property type="entry name" value="MEMBRANE COMPONENT OF TRANSPORTER-RELATED"/>
    <property type="match status" value="1"/>
</dbReference>
<evidence type="ECO:0000256" key="6">
    <source>
        <dbReference type="SAM" id="Phobius"/>
    </source>
</evidence>
<evidence type="ECO:0000259" key="7">
    <source>
        <dbReference type="Pfam" id="PF02687"/>
    </source>
</evidence>
<dbReference type="Proteomes" id="UP001549749">
    <property type="component" value="Unassembled WGS sequence"/>
</dbReference>
<evidence type="ECO:0000256" key="1">
    <source>
        <dbReference type="ARBA" id="ARBA00004651"/>
    </source>
</evidence>
<evidence type="ECO:0000313" key="10">
    <source>
        <dbReference type="Proteomes" id="UP001549749"/>
    </source>
</evidence>
<feature type="domain" description="MacB-like periplasmic core" evidence="8">
    <location>
        <begin position="20"/>
        <end position="246"/>
    </location>
</feature>
<evidence type="ECO:0000256" key="4">
    <source>
        <dbReference type="ARBA" id="ARBA00022989"/>
    </source>
</evidence>
<organism evidence="9 10">
    <name type="scientific">Chitinophaga defluvii</name>
    <dbReference type="NCBI Taxonomy" id="3163343"/>
    <lineage>
        <taxon>Bacteria</taxon>
        <taxon>Pseudomonadati</taxon>
        <taxon>Bacteroidota</taxon>
        <taxon>Chitinophagia</taxon>
        <taxon>Chitinophagales</taxon>
        <taxon>Chitinophagaceae</taxon>
        <taxon>Chitinophaga</taxon>
    </lineage>
</organism>
<feature type="transmembrane region" description="Helical" evidence="6">
    <location>
        <begin position="682"/>
        <end position="706"/>
    </location>
</feature>
<feature type="transmembrane region" description="Helical" evidence="6">
    <location>
        <begin position="718"/>
        <end position="746"/>
    </location>
</feature>
<protein>
    <submittedName>
        <fullName evidence="9">ABC transporter permease</fullName>
    </submittedName>
</protein>
<dbReference type="Pfam" id="PF02687">
    <property type="entry name" value="FtsX"/>
    <property type="match status" value="2"/>
</dbReference>
<evidence type="ECO:0000256" key="5">
    <source>
        <dbReference type="ARBA" id="ARBA00023136"/>
    </source>
</evidence>
<gene>
    <name evidence="9" type="ORF">ABR189_21565</name>
</gene>
<reference evidence="9 10" key="1">
    <citation type="submission" date="2024-06" db="EMBL/GenBank/DDBJ databases">
        <title>Chitinophaga defluvii sp. nov., isolated from municipal sewage.</title>
        <authorList>
            <person name="Zhang L."/>
        </authorList>
    </citation>
    <scope>NUCLEOTIDE SEQUENCE [LARGE SCALE GENOMIC DNA]</scope>
    <source>
        <strain evidence="9 10">H8</strain>
    </source>
</reference>
<feature type="domain" description="ABC3 transporter permease C-terminal" evidence="7">
    <location>
        <begin position="685"/>
        <end position="798"/>
    </location>
</feature>
<dbReference type="InterPro" id="IPR025857">
    <property type="entry name" value="MacB_PCD"/>
</dbReference>
<accession>A0ABV2TAD6</accession>
<keyword evidence="4 6" id="KW-1133">Transmembrane helix</keyword>
<feature type="transmembrane region" description="Helical" evidence="6">
    <location>
        <begin position="21"/>
        <end position="41"/>
    </location>
</feature>
<evidence type="ECO:0000259" key="8">
    <source>
        <dbReference type="Pfam" id="PF12704"/>
    </source>
</evidence>
<proteinExistence type="predicted"/>
<feature type="transmembrane region" description="Helical" evidence="6">
    <location>
        <begin position="429"/>
        <end position="454"/>
    </location>
</feature>
<dbReference type="RefSeq" id="WP_354662553.1">
    <property type="nucleotide sequence ID" value="NZ_JBEXAC010000002.1"/>
</dbReference>
<comment type="subcellular location">
    <subcellularLocation>
        <location evidence="1">Cell membrane</location>
        <topology evidence="1">Multi-pass membrane protein</topology>
    </subcellularLocation>
</comment>
<evidence type="ECO:0000256" key="2">
    <source>
        <dbReference type="ARBA" id="ARBA00022475"/>
    </source>
</evidence>
<dbReference type="PANTHER" id="PTHR30572:SF18">
    <property type="entry name" value="ABC-TYPE MACROLIDE FAMILY EXPORT SYSTEM PERMEASE COMPONENT 2"/>
    <property type="match status" value="1"/>
</dbReference>
<dbReference type="EMBL" id="JBEXAC010000002">
    <property type="protein sequence ID" value="MET6999992.1"/>
    <property type="molecule type" value="Genomic_DNA"/>
</dbReference>
<dbReference type="InterPro" id="IPR003838">
    <property type="entry name" value="ABC3_permease_C"/>
</dbReference>